<feature type="domain" description="Alcohol dehydrogenase-like C-terminal" evidence="5">
    <location>
        <begin position="78"/>
        <end position="192"/>
    </location>
</feature>
<evidence type="ECO:0000256" key="3">
    <source>
        <dbReference type="ARBA" id="ARBA00022723"/>
    </source>
</evidence>
<protein>
    <recommendedName>
        <fullName evidence="5">Alcohol dehydrogenase-like C-terminal domain-containing protein</fullName>
    </recommendedName>
</protein>
<proteinExistence type="inferred from homology"/>
<dbReference type="HOGENOM" id="CLU_026673_11_3_1"/>
<comment type="cofactor">
    <cofactor evidence="1">
        <name>Zn(2+)</name>
        <dbReference type="ChEBI" id="CHEBI:29105"/>
    </cofactor>
</comment>
<evidence type="ECO:0000256" key="2">
    <source>
        <dbReference type="ARBA" id="ARBA00008072"/>
    </source>
</evidence>
<evidence type="ECO:0000313" key="7">
    <source>
        <dbReference type="Proteomes" id="UP000053599"/>
    </source>
</evidence>
<dbReference type="GO" id="GO:0046872">
    <property type="term" value="F:metal ion binding"/>
    <property type="evidence" value="ECO:0007669"/>
    <property type="project" value="UniProtKB-KW"/>
</dbReference>
<dbReference type="SUPFAM" id="SSF51735">
    <property type="entry name" value="NAD(P)-binding Rossmann-fold domains"/>
    <property type="match status" value="1"/>
</dbReference>
<dbReference type="SUPFAM" id="SSF50129">
    <property type="entry name" value="GroES-like"/>
    <property type="match status" value="1"/>
</dbReference>
<keyword evidence="4" id="KW-0862">Zinc</keyword>
<dbReference type="InterPro" id="IPR036291">
    <property type="entry name" value="NAD(P)-bd_dom_sf"/>
</dbReference>
<dbReference type="EMBL" id="KN846951">
    <property type="protein sequence ID" value="KIV86783.1"/>
    <property type="molecule type" value="Genomic_DNA"/>
</dbReference>
<dbReference type="InterPro" id="IPR013149">
    <property type="entry name" value="ADH-like_C"/>
</dbReference>
<accession>A0A0D1ZIY3</accession>
<evidence type="ECO:0000256" key="4">
    <source>
        <dbReference type="ARBA" id="ARBA00022833"/>
    </source>
</evidence>
<dbReference type="Pfam" id="PF00107">
    <property type="entry name" value="ADH_zinc_N"/>
    <property type="match status" value="1"/>
</dbReference>
<organism evidence="6 7">
    <name type="scientific">Exophiala sideris</name>
    <dbReference type="NCBI Taxonomy" id="1016849"/>
    <lineage>
        <taxon>Eukaryota</taxon>
        <taxon>Fungi</taxon>
        <taxon>Dikarya</taxon>
        <taxon>Ascomycota</taxon>
        <taxon>Pezizomycotina</taxon>
        <taxon>Eurotiomycetes</taxon>
        <taxon>Chaetothyriomycetidae</taxon>
        <taxon>Chaetothyriales</taxon>
        <taxon>Herpotrichiellaceae</taxon>
        <taxon>Exophiala</taxon>
    </lineage>
</organism>
<sequence>MYSHCTQGGWILGNTVDGTQAEFVRIPQADSSLHHVPQGVDEKSLVMFSDIFPTGLECGVLNSKVQPGSSVTIVGAGPVGLAALMTSKLYSPSTIIVIDKDPKRLDVAKKLGAHHVINSGETSAEDAVMKLTNKVGCDAVIEAVGVAATLEMAQDLVAPGGTIANVGVHGTSCTLKIEKLWDRNMSLTTRLVDTVTTPMLLKLFAAGGIQPGKLITHELPFKDMEKAYTTFKAAAEHEALKMLITI</sequence>
<dbReference type="PANTHER" id="PTHR42813:SF4">
    <property type="entry name" value="NADP-DEPENDENT ISOPROPANOL DEHYDROGENASE"/>
    <property type="match status" value="1"/>
</dbReference>
<keyword evidence="3" id="KW-0479">Metal-binding</keyword>
<comment type="similarity">
    <text evidence="2">Belongs to the zinc-containing alcohol dehydrogenase family.</text>
</comment>
<dbReference type="Proteomes" id="UP000053599">
    <property type="component" value="Unassembled WGS sequence"/>
</dbReference>
<evidence type="ECO:0000313" key="6">
    <source>
        <dbReference type="EMBL" id="KIV86783.1"/>
    </source>
</evidence>
<dbReference type="AlphaFoldDB" id="A0A0D1ZIY3"/>
<evidence type="ECO:0000259" key="5">
    <source>
        <dbReference type="Pfam" id="PF00107"/>
    </source>
</evidence>
<evidence type="ECO:0000256" key="1">
    <source>
        <dbReference type="ARBA" id="ARBA00001947"/>
    </source>
</evidence>
<name>A0A0D1ZIY3_9EURO</name>
<dbReference type="InterPro" id="IPR011032">
    <property type="entry name" value="GroES-like_sf"/>
</dbReference>
<dbReference type="Gene3D" id="3.90.180.10">
    <property type="entry name" value="Medium-chain alcohol dehydrogenases, catalytic domain"/>
    <property type="match status" value="1"/>
</dbReference>
<dbReference type="STRING" id="1016849.A0A0D1ZIY3"/>
<gene>
    <name evidence="6" type="ORF">PV11_02372</name>
</gene>
<reference evidence="6 7" key="1">
    <citation type="submission" date="2015-01" db="EMBL/GenBank/DDBJ databases">
        <title>The Genome Sequence of Exophiala sideris CBS121828.</title>
        <authorList>
            <consortium name="The Broad Institute Genomics Platform"/>
            <person name="Cuomo C."/>
            <person name="de Hoog S."/>
            <person name="Gorbushina A."/>
            <person name="Stielow B."/>
            <person name="Teixiera M."/>
            <person name="Abouelleil A."/>
            <person name="Chapman S.B."/>
            <person name="Priest M."/>
            <person name="Young S.K."/>
            <person name="Wortman J."/>
            <person name="Nusbaum C."/>
            <person name="Birren B."/>
        </authorList>
    </citation>
    <scope>NUCLEOTIDE SEQUENCE [LARGE SCALE GENOMIC DNA]</scope>
    <source>
        <strain evidence="6 7">CBS 121828</strain>
    </source>
</reference>
<dbReference type="Gene3D" id="3.40.50.720">
    <property type="entry name" value="NAD(P)-binding Rossmann-like Domain"/>
    <property type="match status" value="1"/>
</dbReference>
<dbReference type="PANTHER" id="PTHR42813">
    <property type="entry name" value="ZINC-TYPE ALCOHOL DEHYDROGENASE-LIKE"/>
    <property type="match status" value="1"/>
</dbReference>
<dbReference type="OrthoDB" id="442947at2759"/>